<dbReference type="GeneTree" id="ENSGT01050000244827"/>
<protein>
    <submittedName>
        <fullName evidence="2">ITPRIP like 2</fullName>
    </submittedName>
</protein>
<dbReference type="InterPro" id="IPR026250">
    <property type="entry name" value="ITPRIP-like"/>
</dbReference>
<reference evidence="2" key="2">
    <citation type="submission" date="2025-08" db="UniProtKB">
        <authorList>
            <consortium name="Ensembl"/>
        </authorList>
    </citation>
    <scope>IDENTIFICATION</scope>
</reference>
<feature type="transmembrane region" description="Helical" evidence="1">
    <location>
        <begin position="66"/>
        <end position="87"/>
    </location>
</feature>
<evidence type="ECO:0000313" key="2">
    <source>
        <dbReference type="Ensembl" id="ENSSFOP00015023646.2"/>
    </source>
</evidence>
<evidence type="ECO:0000313" key="3">
    <source>
        <dbReference type="Proteomes" id="UP000694397"/>
    </source>
</evidence>
<proteinExistence type="predicted"/>
<keyword evidence="1" id="KW-1133">Transmembrane helix</keyword>
<sequence length="495" mass="55218">MWARAPSPLTANFPNLHNSTRPTARTLSVCCLRGSWLERRGEEKTTEVFLAVGWKGYCNARNGSLWLAWLTKLLLALVIFALLLGYCSSRGRSSGRRSHEAPVRALSSKRELLEDFYERHVRLSPHVLGHSKAHVAKLVGELVKAGRPEVPPESSLAFRGDFVQIGSSYEEHKVGRPDCFDILVPLRLPRGFRLEPRSGCNPELEDPSLCVLETPRRSDWTRRHKAFTEAFLSLDATGTTYRLSPEAVLRWFYAAATRCLSAVRYPFEQRCSLGLSFSEDRVLLRLTPRADYVCCHISMVVRLVPALPLGDGAYWVAAGQRLSQGGGALWAAYLPRQEQKLLGWLKGRLPPGSCHLKCLQMAKAVRDLSGLALGSQGAIEWRAVLSSYSLKTAWLRLLLATPPEAWEERHLLERLEELLRSVRDGLQRRNLGHLFLGGDTGLLPDFLAVPKPIKSSTPSNLWAGFSPAALDLVAARPEIHIPYRRPRQACATGPV</sequence>
<dbReference type="InterPro" id="IPR024810">
    <property type="entry name" value="MAB21L/cGLR"/>
</dbReference>
<evidence type="ECO:0000256" key="1">
    <source>
        <dbReference type="SAM" id="Phobius"/>
    </source>
</evidence>
<organism evidence="2 3">
    <name type="scientific">Scleropages formosus</name>
    <name type="common">Asian bonytongue</name>
    <name type="synonym">Osteoglossum formosum</name>
    <dbReference type="NCBI Taxonomy" id="113540"/>
    <lineage>
        <taxon>Eukaryota</taxon>
        <taxon>Metazoa</taxon>
        <taxon>Chordata</taxon>
        <taxon>Craniata</taxon>
        <taxon>Vertebrata</taxon>
        <taxon>Euteleostomi</taxon>
        <taxon>Actinopterygii</taxon>
        <taxon>Neopterygii</taxon>
        <taxon>Teleostei</taxon>
        <taxon>Osteoglossocephala</taxon>
        <taxon>Osteoglossomorpha</taxon>
        <taxon>Osteoglossiformes</taxon>
        <taxon>Osteoglossidae</taxon>
        <taxon>Scleropages</taxon>
    </lineage>
</organism>
<keyword evidence="1" id="KW-0812">Transmembrane</keyword>
<dbReference type="PRINTS" id="PR02107">
    <property type="entry name" value="INOS145TPRIP"/>
</dbReference>
<dbReference type="Ensembl" id="ENSSFOT00015023905.2">
    <property type="protein sequence ID" value="ENSSFOP00015023646.2"/>
    <property type="gene ID" value="ENSSFOG00015015210.2"/>
</dbReference>
<keyword evidence="1" id="KW-0472">Membrane</keyword>
<keyword evidence="3" id="KW-1185">Reference proteome</keyword>
<dbReference type="Gene3D" id="1.10.1410.40">
    <property type="match status" value="1"/>
</dbReference>
<reference evidence="2" key="3">
    <citation type="submission" date="2025-09" db="UniProtKB">
        <authorList>
            <consortium name="Ensembl"/>
        </authorList>
    </citation>
    <scope>IDENTIFICATION</scope>
</reference>
<name>A0A8C9RW21_SCLFO</name>
<dbReference type="PANTHER" id="PTHR10656">
    <property type="entry name" value="CELL FATE DETERMINING PROTEIN MAB21-RELATED"/>
    <property type="match status" value="1"/>
</dbReference>
<dbReference type="PANTHER" id="PTHR10656:SF9">
    <property type="entry name" value="INOSITOL 1,4,5-TRISPHOSPHATE RECEPTOR-INTERACTING PROTEIN-LIKE 2"/>
    <property type="match status" value="1"/>
</dbReference>
<dbReference type="Proteomes" id="UP000694397">
    <property type="component" value="Chromosome 8"/>
</dbReference>
<accession>A0A8C9RW21</accession>
<dbReference type="OrthoDB" id="8745755at2759"/>
<gene>
    <name evidence="2" type="primary">ITPRIPL2</name>
</gene>
<reference evidence="2 3" key="1">
    <citation type="submission" date="2019-04" db="EMBL/GenBank/DDBJ databases">
        <authorList>
            <consortium name="Wellcome Sanger Institute Data Sharing"/>
        </authorList>
    </citation>
    <scope>NUCLEOTIDE SEQUENCE [LARGE SCALE GENOMIC DNA]</scope>
</reference>
<dbReference type="AlphaFoldDB" id="A0A8C9RW21"/>
<dbReference type="Gene3D" id="3.30.460.90">
    <property type="match status" value="1"/>
</dbReference>
<dbReference type="SMART" id="SM01265">
    <property type="entry name" value="Mab-21"/>
    <property type="match status" value="1"/>
</dbReference>